<reference evidence="2" key="2">
    <citation type="submission" date="2014-05" db="EMBL/GenBank/DDBJ databases">
        <title>The genome and life-stage specific transcriptomes of Globodera pallida elucidate key aspects of plant parasitism by a cyst nematode.</title>
        <authorList>
            <person name="Cotton J.A."/>
            <person name="Lilley C.J."/>
            <person name="Jones L.M."/>
            <person name="Kikuchi T."/>
            <person name="Reid A.J."/>
            <person name="Thorpe P."/>
            <person name="Tsai I.J."/>
            <person name="Beasley H."/>
            <person name="Blok V."/>
            <person name="Cock P.J.A."/>
            <person name="Van den Akker S.E."/>
            <person name="Holroyd N."/>
            <person name="Hunt M."/>
            <person name="Mantelin S."/>
            <person name="Naghra H."/>
            <person name="Pain A."/>
            <person name="Palomares-Rius J.E."/>
            <person name="Zarowiecki M."/>
            <person name="Berriman M."/>
            <person name="Jones J.T."/>
            <person name="Urwin P.E."/>
        </authorList>
    </citation>
    <scope>NUCLEOTIDE SEQUENCE [LARGE SCALE GENOMIC DNA]</scope>
    <source>
        <strain evidence="2">Lindley</strain>
    </source>
</reference>
<evidence type="ECO:0000256" key="1">
    <source>
        <dbReference type="SAM" id="SignalP"/>
    </source>
</evidence>
<name>A0A183CM60_GLOPA</name>
<dbReference type="Proteomes" id="UP000050741">
    <property type="component" value="Unassembled WGS sequence"/>
</dbReference>
<keyword evidence="1" id="KW-0732">Signal</keyword>
<accession>A0A183CM60</accession>
<organism evidence="2 3">
    <name type="scientific">Globodera pallida</name>
    <name type="common">Potato cyst nematode worm</name>
    <name type="synonym">Heterodera pallida</name>
    <dbReference type="NCBI Taxonomy" id="36090"/>
    <lineage>
        <taxon>Eukaryota</taxon>
        <taxon>Metazoa</taxon>
        <taxon>Ecdysozoa</taxon>
        <taxon>Nematoda</taxon>
        <taxon>Chromadorea</taxon>
        <taxon>Rhabditida</taxon>
        <taxon>Tylenchina</taxon>
        <taxon>Tylenchomorpha</taxon>
        <taxon>Tylenchoidea</taxon>
        <taxon>Heteroderidae</taxon>
        <taxon>Heteroderinae</taxon>
        <taxon>Globodera</taxon>
    </lineage>
</organism>
<protein>
    <submittedName>
        <fullName evidence="3">Ground-like domain-containing protein</fullName>
    </submittedName>
</protein>
<dbReference type="WBParaSite" id="GPLIN_001396600">
    <property type="protein sequence ID" value="GPLIN_001396600"/>
    <property type="gene ID" value="GPLIN_001396600"/>
</dbReference>
<reference evidence="2" key="1">
    <citation type="submission" date="2013-12" db="EMBL/GenBank/DDBJ databases">
        <authorList>
            <person name="Aslett M."/>
        </authorList>
    </citation>
    <scope>NUCLEOTIDE SEQUENCE [LARGE SCALE GENOMIC DNA]</scope>
    <source>
        <strain evidence="2">Lindley</strain>
    </source>
</reference>
<keyword evidence="2" id="KW-1185">Reference proteome</keyword>
<reference evidence="3" key="3">
    <citation type="submission" date="2016-06" db="UniProtKB">
        <authorList>
            <consortium name="WormBaseParasite"/>
        </authorList>
    </citation>
    <scope>IDENTIFICATION</scope>
</reference>
<feature type="signal peptide" evidence="1">
    <location>
        <begin position="1"/>
        <end position="28"/>
    </location>
</feature>
<feature type="chain" id="PRO_5008147795" evidence="1">
    <location>
        <begin position="29"/>
        <end position="177"/>
    </location>
</feature>
<evidence type="ECO:0000313" key="3">
    <source>
        <dbReference type="WBParaSite" id="GPLIN_001396600"/>
    </source>
</evidence>
<dbReference type="AlphaFoldDB" id="A0A183CM60"/>
<proteinExistence type="predicted"/>
<evidence type="ECO:0000313" key="2">
    <source>
        <dbReference type="Proteomes" id="UP000050741"/>
    </source>
</evidence>
<sequence>MHFCLLSGQLLLCCTLLMLLNVEPTLECGFPMPQPTVVCCGGGCGGGGGGYGGGGGGCCGRRKREAVQPLYKDRSVPCPQTEWREIIKQSILSFGIARENANAPTMAIQTALSSRFPDNKFLVICSMLDEKHVEEKQSGSDVAEGQMPLLMHMSSAGDGYCNVMESRLWCQAVAMSG</sequence>